<dbReference type="InterPro" id="IPR029787">
    <property type="entry name" value="Nucleotide_cyclase"/>
</dbReference>
<accession>A0ABY6CJ85</accession>
<dbReference type="SMART" id="SM00267">
    <property type="entry name" value="GGDEF"/>
    <property type="match status" value="1"/>
</dbReference>
<sequence>MTDAVIAKDSAEHFWGRVRTALGALRPVRQERGPAYGQAAIARQIGMKPKLGARIEEELTRAWEASAEAGVSMSLLVIEIDRYREYFACYGKGATDDCVMTVMQTIADALPHDDDTCLRMGRATFVVALPDMPVLMARTLAQKISKAIRGQGLAHKESHAGTVTVSVGLAVTNPQGAFDRTFFEAGAQALKKAQRKGMGRLEVVDLRPAQEKRRKAA</sequence>
<dbReference type="InterPro" id="IPR000160">
    <property type="entry name" value="GGDEF_dom"/>
</dbReference>
<organism evidence="2 3">
    <name type="scientific">Devosia neptuniae</name>
    <dbReference type="NCBI Taxonomy" id="191302"/>
    <lineage>
        <taxon>Bacteria</taxon>
        <taxon>Pseudomonadati</taxon>
        <taxon>Pseudomonadota</taxon>
        <taxon>Alphaproteobacteria</taxon>
        <taxon>Hyphomicrobiales</taxon>
        <taxon>Devosiaceae</taxon>
        <taxon>Devosia</taxon>
    </lineage>
</organism>
<evidence type="ECO:0000259" key="1">
    <source>
        <dbReference type="PROSITE" id="PS50887"/>
    </source>
</evidence>
<gene>
    <name evidence="2" type="ORF">N8A98_02615</name>
</gene>
<proteinExistence type="predicted"/>
<dbReference type="Proteomes" id="UP001061862">
    <property type="component" value="Chromosome"/>
</dbReference>
<feature type="domain" description="GGDEF" evidence="1">
    <location>
        <begin position="71"/>
        <end position="206"/>
    </location>
</feature>
<dbReference type="InterPro" id="IPR043128">
    <property type="entry name" value="Rev_trsase/Diguanyl_cyclase"/>
</dbReference>
<keyword evidence="3" id="KW-1185">Reference proteome</keyword>
<evidence type="ECO:0000313" key="3">
    <source>
        <dbReference type="Proteomes" id="UP001061862"/>
    </source>
</evidence>
<dbReference type="Pfam" id="PF00990">
    <property type="entry name" value="GGDEF"/>
    <property type="match status" value="1"/>
</dbReference>
<name>A0ABY6CJ85_9HYPH</name>
<dbReference type="PROSITE" id="PS50887">
    <property type="entry name" value="GGDEF"/>
    <property type="match status" value="1"/>
</dbReference>
<protein>
    <submittedName>
        <fullName evidence="2">GGDEF domain-containing protein</fullName>
    </submittedName>
</protein>
<dbReference type="EMBL" id="CP104965">
    <property type="protein sequence ID" value="UXN70108.1"/>
    <property type="molecule type" value="Genomic_DNA"/>
</dbReference>
<dbReference type="RefSeq" id="WP_262168917.1">
    <property type="nucleotide sequence ID" value="NZ_CP104965.1"/>
</dbReference>
<dbReference type="Gene3D" id="3.30.70.270">
    <property type="match status" value="1"/>
</dbReference>
<dbReference type="SUPFAM" id="SSF55073">
    <property type="entry name" value="Nucleotide cyclase"/>
    <property type="match status" value="1"/>
</dbReference>
<evidence type="ECO:0000313" key="2">
    <source>
        <dbReference type="EMBL" id="UXN70108.1"/>
    </source>
</evidence>
<reference evidence="2 3" key="1">
    <citation type="submission" date="2022-09" db="EMBL/GenBank/DDBJ databases">
        <title>Interaction between co-microsymbionts with complementary sets of symbiotic genes in legume-rhizobium systems.</title>
        <authorList>
            <person name="Safronova V."/>
            <person name="Sazanova A."/>
            <person name="Afonin A."/>
            <person name="Chirak E."/>
        </authorList>
    </citation>
    <scope>NUCLEOTIDE SEQUENCE [LARGE SCALE GENOMIC DNA]</scope>
    <source>
        <strain evidence="2 3">A18/4-1</strain>
    </source>
</reference>
<dbReference type="NCBIfam" id="TIGR00254">
    <property type="entry name" value="GGDEF"/>
    <property type="match status" value="1"/>
</dbReference>